<accession>A0A371IHX3</accession>
<feature type="non-terminal residue" evidence="1">
    <location>
        <position position="1"/>
    </location>
</feature>
<name>A0A371IHX3_MUCPR</name>
<comment type="caution">
    <text evidence="1">The sequence shown here is derived from an EMBL/GenBank/DDBJ whole genome shotgun (WGS) entry which is preliminary data.</text>
</comment>
<protein>
    <submittedName>
        <fullName evidence="1">Uncharacterized protein</fullName>
    </submittedName>
</protein>
<evidence type="ECO:0000313" key="2">
    <source>
        <dbReference type="Proteomes" id="UP000257109"/>
    </source>
</evidence>
<proteinExistence type="predicted"/>
<sequence>MEGLEIQENGQNSVYYCKSWIGEVKETLKRIEKGKVVGSYGIPILEVCQTRRSKKIPDEQSKNTLIPIFKNKGDRIV</sequence>
<evidence type="ECO:0000313" key="1">
    <source>
        <dbReference type="EMBL" id="RDY14667.1"/>
    </source>
</evidence>
<gene>
    <name evidence="1" type="ORF">CR513_00250</name>
</gene>
<dbReference type="AlphaFoldDB" id="A0A371IHX3"/>
<keyword evidence="2" id="KW-1185">Reference proteome</keyword>
<reference evidence="1" key="1">
    <citation type="submission" date="2018-05" db="EMBL/GenBank/DDBJ databases">
        <title>Draft genome of Mucuna pruriens seed.</title>
        <authorList>
            <person name="Nnadi N.E."/>
            <person name="Vos R."/>
            <person name="Hasami M.H."/>
            <person name="Devisetty U.K."/>
            <person name="Aguiy J.C."/>
        </authorList>
    </citation>
    <scope>NUCLEOTIDE SEQUENCE [LARGE SCALE GENOMIC DNA]</scope>
    <source>
        <strain evidence="1">JCA_2017</strain>
    </source>
</reference>
<dbReference type="EMBL" id="QJKJ01000033">
    <property type="protein sequence ID" value="RDY14667.1"/>
    <property type="molecule type" value="Genomic_DNA"/>
</dbReference>
<dbReference type="Proteomes" id="UP000257109">
    <property type="component" value="Unassembled WGS sequence"/>
</dbReference>
<organism evidence="1 2">
    <name type="scientific">Mucuna pruriens</name>
    <name type="common">Velvet bean</name>
    <name type="synonym">Dolichos pruriens</name>
    <dbReference type="NCBI Taxonomy" id="157652"/>
    <lineage>
        <taxon>Eukaryota</taxon>
        <taxon>Viridiplantae</taxon>
        <taxon>Streptophyta</taxon>
        <taxon>Embryophyta</taxon>
        <taxon>Tracheophyta</taxon>
        <taxon>Spermatophyta</taxon>
        <taxon>Magnoliopsida</taxon>
        <taxon>eudicotyledons</taxon>
        <taxon>Gunneridae</taxon>
        <taxon>Pentapetalae</taxon>
        <taxon>rosids</taxon>
        <taxon>fabids</taxon>
        <taxon>Fabales</taxon>
        <taxon>Fabaceae</taxon>
        <taxon>Papilionoideae</taxon>
        <taxon>50 kb inversion clade</taxon>
        <taxon>NPAAA clade</taxon>
        <taxon>indigoferoid/millettioid clade</taxon>
        <taxon>Phaseoleae</taxon>
        <taxon>Mucuna</taxon>
    </lineage>
</organism>